<evidence type="ECO:0000313" key="3">
    <source>
        <dbReference type="Proteomes" id="UP001595904"/>
    </source>
</evidence>
<dbReference type="Proteomes" id="UP001595904">
    <property type="component" value="Unassembled WGS sequence"/>
</dbReference>
<feature type="chain" id="PRO_5045220014" evidence="1">
    <location>
        <begin position="20"/>
        <end position="253"/>
    </location>
</feature>
<evidence type="ECO:0000313" key="2">
    <source>
        <dbReference type="EMBL" id="MFC4308842.1"/>
    </source>
</evidence>
<sequence length="253" mass="27705">MRGELLAVATGCVALSALAADQDVKFTDDFPIEDCNFIPRGGNTFFDLTPGRQLYLSNQQCVAEGKCDELTELWITVQSETRTVAMDVGGAKRNIVTRVVEEKETADGELVEISRNFFATCRPSNDVYYFGEEVDIYEGGKIVDHEGQWLAGRDKAAPGIIMPDSGFLIGTRYYQELAPDIALDRAEHVAVDLKIETPAGVFHDCIKVIETSPLEPGQESTKLYCPHVGQTSDDDLLLQAVYEPKSDAGSGTD</sequence>
<reference evidence="3" key="1">
    <citation type="journal article" date="2019" name="Int. J. Syst. Evol. Microbiol.">
        <title>The Global Catalogue of Microorganisms (GCM) 10K type strain sequencing project: providing services to taxonomists for standard genome sequencing and annotation.</title>
        <authorList>
            <consortium name="The Broad Institute Genomics Platform"/>
            <consortium name="The Broad Institute Genome Sequencing Center for Infectious Disease"/>
            <person name="Wu L."/>
            <person name="Ma J."/>
        </authorList>
    </citation>
    <scope>NUCLEOTIDE SEQUENCE [LARGE SCALE GENOMIC DNA]</scope>
    <source>
        <strain evidence="3">CGMCC 1.10759</strain>
    </source>
</reference>
<protein>
    <submittedName>
        <fullName evidence="2">Uncharacterized protein</fullName>
    </submittedName>
</protein>
<keyword evidence="1" id="KW-0732">Signal</keyword>
<keyword evidence="3" id="KW-1185">Reference proteome</keyword>
<evidence type="ECO:0000256" key="1">
    <source>
        <dbReference type="SAM" id="SignalP"/>
    </source>
</evidence>
<organism evidence="2 3">
    <name type="scientific">Steroidobacter flavus</name>
    <dbReference type="NCBI Taxonomy" id="1842136"/>
    <lineage>
        <taxon>Bacteria</taxon>
        <taxon>Pseudomonadati</taxon>
        <taxon>Pseudomonadota</taxon>
        <taxon>Gammaproteobacteria</taxon>
        <taxon>Steroidobacterales</taxon>
        <taxon>Steroidobacteraceae</taxon>
        <taxon>Steroidobacter</taxon>
    </lineage>
</organism>
<accession>A0ABV8SMZ2</accession>
<dbReference type="RefSeq" id="WP_380595921.1">
    <property type="nucleotide sequence ID" value="NZ_JBHSDU010000003.1"/>
</dbReference>
<proteinExistence type="predicted"/>
<dbReference type="EMBL" id="JBHSDU010000003">
    <property type="protein sequence ID" value="MFC4308842.1"/>
    <property type="molecule type" value="Genomic_DNA"/>
</dbReference>
<feature type="signal peptide" evidence="1">
    <location>
        <begin position="1"/>
        <end position="19"/>
    </location>
</feature>
<name>A0ABV8SMZ2_9GAMM</name>
<gene>
    <name evidence="2" type="ORF">ACFPN2_07095</name>
</gene>
<comment type="caution">
    <text evidence="2">The sequence shown here is derived from an EMBL/GenBank/DDBJ whole genome shotgun (WGS) entry which is preliminary data.</text>
</comment>